<dbReference type="RefSeq" id="WP_166675002.1">
    <property type="nucleotide sequence ID" value="NZ_SOCQ01000021.1"/>
</dbReference>
<accession>A0A4R7UU23</accession>
<evidence type="ECO:0000259" key="3">
    <source>
        <dbReference type="PROSITE" id="PS51186"/>
    </source>
</evidence>
<keyword evidence="1" id="KW-0808">Transferase</keyword>
<dbReference type="Gene3D" id="3.40.630.30">
    <property type="match status" value="1"/>
</dbReference>
<dbReference type="InterPro" id="IPR050680">
    <property type="entry name" value="YpeA/RimI_acetyltransf"/>
</dbReference>
<dbReference type="CDD" id="cd04301">
    <property type="entry name" value="NAT_SF"/>
    <property type="match status" value="1"/>
</dbReference>
<dbReference type="EMBL" id="SOCQ01000021">
    <property type="protein sequence ID" value="TDV39940.1"/>
    <property type="molecule type" value="Genomic_DNA"/>
</dbReference>
<evidence type="ECO:0000313" key="5">
    <source>
        <dbReference type="Proteomes" id="UP000295804"/>
    </source>
</evidence>
<dbReference type="InterPro" id="IPR000182">
    <property type="entry name" value="GNAT_dom"/>
</dbReference>
<comment type="caution">
    <text evidence="4">The sequence shown here is derived from an EMBL/GenBank/DDBJ whole genome shotgun (WGS) entry which is preliminary data.</text>
</comment>
<keyword evidence="4" id="KW-0687">Ribonucleoprotein</keyword>
<protein>
    <submittedName>
        <fullName evidence="4">Ribosomal protein S18 acetylase RimI-like enzyme</fullName>
    </submittedName>
</protein>
<dbReference type="InterPro" id="IPR016181">
    <property type="entry name" value="Acyl_CoA_acyltransferase"/>
</dbReference>
<dbReference type="AlphaFoldDB" id="A0A4R7UU23"/>
<gene>
    <name evidence="4" type="ORF">EDF87_12190</name>
</gene>
<dbReference type="Pfam" id="PF00583">
    <property type="entry name" value="Acetyltransf_1"/>
    <property type="match status" value="1"/>
</dbReference>
<feature type="domain" description="N-acetyltransferase" evidence="3">
    <location>
        <begin position="5"/>
        <end position="169"/>
    </location>
</feature>
<dbReference type="PANTHER" id="PTHR43420">
    <property type="entry name" value="ACETYLTRANSFERASE"/>
    <property type="match status" value="1"/>
</dbReference>
<dbReference type="PANTHER" id="PTHR43420:SF12">
    <property type="entry name" value="N-ACETYLTRANSFERASE DOMAIN-CONTAINING PROTEIN"/>
    <property type="match status" value="1"/>
</dbReference>
<dbReference type="SUPFAM" id="SSF55729">
    <property type="entry name" value="Acyl-CoA N-acyltransferases (Nat)"/>
    <property type="match status" value="1"/>
</dbReference>
<evidence type="ECO:0000256" key="1">
    <source>
        <dbReference type="ARBA" id="ARBA00022679"/>
    </source>
</evidence>
<dbReference type="GO" id="GO:0016747">
    <property type="term" value="F:acyltransferase activity, transferring groups other than amino-acyl groups"/>
    <property type="evidence" value="ECO:0007669"/>
    <property type="project" value="InterPro"/>
</dbReference>
<evidence type="ECO:0000256" key="2">
    <source>
        <dbReference type="ARBA" id="ARBA00023315"/>
    </source>
</evidence>
<dbReference type="GO" id="GO:0005840">
    <property type="term" value="C:ribosome"/>
    <property type="evidence" value="ECO:0007669"/>
    <property type="project" value="UniProtKB-KW"/>
</dbReference>
<reference evidence="4 5" key="1">
    <citation type="submission" date="2019-03" db="EMBL/GenBank/DDBJ databases">
        <title>Genomic analyses of the natural microbiome of Caenorhabditis elegans.</title>
        <authorList>
            <person name="Samuel B."/>
        </authorList>
    </citation>
    <scope>NUCLEOTIDE SEQUENCE [LARGE SCALE GENOMIC DNA]</scope>
    <source>
        <strain evidence="4 5">BIGb0525</strain>
    </source>
</reference>
<name>A0A4R7UU23_9PSED</name>
<dbReference type="PROSITE" id="PS51186">
    <property type="entry name" value="GNAT"/>
    <property type="match status" value="1"/>
</dbReference>
<keyword evidence="4" id="KW-0689">Ribosomal protein</keyword>
<dbReference type="Proteomes" id="UP000295804">
    <property type="component" value="Unassembled WGS sequence"/>
</dbReference>
<proteinExistence type="predicted"/>
<keyword evidence="2" id="KW-0012">Acyltransferase</keyword>
<sequence length="169" mass="18671">MEEVITYRTATAEDALAMCELGQLLNSVHHAARPDIYAAATEDFTRDLPHWSGVFEKSGQIVFLASAGERPVAFITANLSASSGPLMQPQNVVRIGSVCVAEPFWGKGIGRTLIQRVKDWAIEQNAQDLRLTVWPFNERAVRMYAEFGFETRAFEMGVRLSGAAKSAHQ</sequence>
<organism evidence="4 5">
    <name type="scientific">Pseudomonas helmanticensis</name>
    <dbReference type="NCBI Taxonomy" id="1471381"/>
    <lineage>
        <taxon>Bacteria</taxon>
        <taxon>Pseudomonadati</taxon>
        <taxon>Pseudomonadota</taxon>
        <taxon>Gammaproteobacteria</taxon>
        <taxon>Pseudomonadales</taxon>
        <taxon>Pseudomonadaceae</taxon>
        <taxon>Pseudomonas</taxon>
    </lineage>
</organism>
<evidence type="ECO:0000313" key="4">
    <source>
        <dbReference type="EMBL" id="TDV39940.1"/>
    </source>
</evidence>